<evidence type="ECO:0000256" key="3">
    <source>
        <dbReference type="ARBA" id="ARBA00023170"/>
    </source>
</evidence>
<dbReference type="InterPro" id="IPR051152">
    <property type="entry name" value="C.elegans_Orphan_NR"/>
</dbReference>
<evidence type="ECO:0000256" key="2">
    <source>
        <dbReference type="ARBA" id="ARBA00023163"/>
    </source>
</evidence>
<dbReference type="Proteomes" id="UP000887577">
    <property type="component" value="Unplaced"/>
</dbReference>
<dbReference type="AlphaFoldDB" id="A0A914YQ94"/>
<evidence type="ECO:0000256" key="4">
    <source>
        <dbReference type="SAM" id="MobiDB-lite"/>
    </source>
</evidence>
<sequence>MKSDELPRIKSPTKLQRNEKINNHPKPFAESPLKSTTINVEKVYHEVQKILEQESKPHTALDNFKSTKKFAEVLSKQLNKSKKLINILNSEKKHKRGEYYEKFLADVAHLLLNIEYYSSLSFSQKFALYKRFWQMFQLLLNCYQAYVCYGNDLTDMRYPIDNDHFIDLEKTITQDHNEATLFLIPVLMKSKMLLIHIKKICPTIFEFAYICQVMLWSCAEIEELTGETCLLAEEMLQKASDELHDYYVNEMHMHNYAARQAELIV</sequence>
<accession>A0A914YQ94</accession>
<keyword evidence="3" id="KW-0675">Receptor</keyword>
<dbReference type="InterPro" id="IPR035500">
    <property type="entry name" value="NHR-like_dom_sf"/>
</dbReference>
<protein>
    <submittedName>
        <fullName evidence="7">NR LBD domain-containing protein</fullName>
    </submittedName>
</protein>
<evidence type="ECO:0000313" key="6">
    <source>
        <dbReference type="Proteomes" id="UP000887577"/>
    </source>
</evidence>
<reference evidence="7" key="1">
    <citation type="submission" date="2022-11" db="UniProtKB">
        <authorList>
            <consortium name="WormBaseParasite"/>
        </authorList>
    </citation>
    <scope>IDENTIFICATION</scope>
</reference>
<keyword evidence="1" id="KW-0805">Transcription regulation</keyword>
<feature type="region of interest" description="Disordered" evidence="4">
    <location>
        <begin position="1"/>
        <end position="32"/>
    </location>
</feature>
<organism evidence="6 7">
    <name type="scientific">Panagrolaimus superbus</name>
    <dbReference type="NCBI Taxonomy" id="310955"/>
    <lineage>
        <taxon>Eukaryota</taxon>
        <taxon>Metazoa</taxon>
        <taxon>Ecdysozoa</taxon>
        <taxon>Nematoda</taxon>
        <taxon>Chromadorea</taxon>
        <taxon>Rhabditida</taxon>
        <taxon>Tylenchina</taxon>
        <taxon>Panagrolaimomorpha</taxon>
        <taxon>Panagrolaimoidea</taxon>
        <taxon>Panagrolaimidae</taxon>
        <taxon>Panagrolaimus</taxon>
    </lineage>
</organism>
<name>A0A914YQ94_9BILA</name>
<dbReference type="SMART" id="SM00430">
    <property type="entry name" value="HOLI"/>
    <property type="match status" value="1"/>
</dbReference>
<dbReference type="Gene3D" id="1.10.565.10">
    <property type="entry name" value="Retinoid X Receptor"/>
    <property type="match status" value="1"/>
</dbReference>
<evidence type="ECO:0000256" key="1">
    <source>
        <dbReference type="ARBA" id="ARBA00023015"/>
    </source>
</evidence>
<proteinExistence type="predicted"/>
<dbReference type="PANTHER" id="PTHR45680">
    <property type="entry name" value="NUCLEAR HORMONE RECEPTOR FAMILY"/>
    <property type="match status" value="1"/>
</dbReference>
<dbReference type="PROSITE" id="PS51843">
    <property type="entry name" value="NR_LBD"/>
    <property type="match status" value="1"/>
</dbReference>
<dbReference type="PANTHER" id="PTHR45680:SF23">
    <property type="entry name" value="NUCLEAR HORMONE RECEPTOR FAMILY"/>
    <property type="match status" value="1"/>
</dbReference>
<keyword evidence="6" id="KW-1185">Reference proteome</keyword>
<keyword evidence="2" id="KW-0804">Transcription</keyword>
<feature type="domain" description="NR LBD" evidence="5">
    <location>
        <begin position="70"/>
        <end position="265"/>
    </location>
</feature>
<evidence type="ECO:0000313" key="7">
    <source>
        <dbReference type="WBParaSite" id="PSU_v2.g21205.t1"/>
    </source>
</evidence>
<dbReference type="WBParaSite" id="PSU_v2.g21205.t1">
    <property type="protein sequence ID" value="PSU_v2.g21205.t1"/>
    <property type="gene ID" value="PSU_v2.g21205"/>
</dbReference>
<evidence type="ECO:0000259" key="5">
    <source>
        <dbReference type="PROSITE" id="PS51843"/>
    </source>
</evidence>
<dbReference type="InterPro" id="IPR000536">
    <property type="entry name" value="Nucl_hrmn_rcpt_lig-bd"/>
</dbReference>
<dbReference type="Pfam" id="PF00104">
    <property type="entry name" value="Hormone_recep"/>
    <property type="match status" value="1"/>
</dbReference>
<dbReference type="SUPFAM" id="SSF48508">
    <property type="entry name" value="Nuclear receptor ligand-binding domain"/>
    <property type="match status" value="1"/>
</dbReference>